<reference evidence="1" key="1">
    <citation type="submission" date="2022-10" db="EMBL/GenBank/DDBJ databases">
        <title>Chryseobacterium babae sp. nov. isolated from the gut of the beetle Oryctes rhinoceros, and Chryseobacterium kimseyorum sp. nov., isolated from a stick insect rearing cage.</title>
        <authorList>
            <person name="Shelomi M."/>
            <person name="Han C.-J."/>
            <person name="Chen W.-M."/>
            <person name="Chen H.-K."/>
            <person name="Liaw S.-J."/>
            <person name="Muhle E."/>
            <person name="Clermont D."/>
        </authorList>
    </citation>
    <scope>NUCLEOTIDE SEQUENCE</scope>
    <source>
        <strain evidence="1">WLa1L2M3</strain>
    </source>
</reference>
<gene>
    <name evidence="1" type="ORF">OH806_10020</name>
</gene>
<dbReference type="InterPro" id="IPR053842">
    <property type="entry name" value="NikA-like"/>
</dbReference>
<organism evidence="1 2">
    <name type="scientific">Chryseobacterium oryctis</name>
    <dbReference type="NCBI Taxonomy" id="2952618"/>
    <lineage>
        <taxon>Bacteria</taxon>
        <taxon>Pseudomonadati</taxon>
        <taxon>Bacteroidota</taxon>
        <taxon>Flavobacteriia</taxon>
        <taxon>Flavobacteriales</taxon>
        <taxon>Weeksellaceae</taxon>
        <taxon>Chryseobacterium group</taxon>
        <taxon>Chryseobacterium</taxon>
    </lineage>
</organism>
<proteinExistence type="predicted"/>
<dbReference type="Pfam" id="PF21983">
    <property type="entry name" value="NikA-like"/>
    <property type="match status" value="1"/>
</dbReference>
<name>A0ABT3HP89_9FLAO</name>
<dbReference type="RefSeq" id="WP_168237402.1">
    <property type="nucleotide sequence ID" value="NZ_JAPDHV010000004.1"/>
</dbReference>
<comment type="caution">
    <text evidence="1">The sequence shown here is derived from an EMBL/GenBank/DDBJ whole genome shotgun (WGS) entry which is preliminary data.</text>
</comment>
<dbReference type="Proteomes" id="UP001163719">
    <property type="component" value="Unassembled WGS sequence"/>
</dbReference>
<sequence>MKRNKKIEIRVSENEKKMISDKAEKTGLKTSEYVRKASLDKSLNFRFSKEEIEAWKNLTFISTALRNLTNILNKENREELISELKNINEQIKVEIQKFLR</sequence>
<keyword evidence="2" id="KW-1185">Reference proteome</keyword>
<evidence type="ECO:0000313" key="2">
    <source>
        <dbReference type="Proteomes" id="UP001163719"/>
    </source>
</evidence>
<dbReference type="EMBL" id="JAPDHV010000004">
    <property type="protein sequence ID" value="MCW3161598.1"/>
    <property type="molecule type" value="Genomic_DNA"/>
</dbReference>
<evidence type="ECO:0000313" key="1">
    <source>
        <dbReference type="EMBL" id="MCW3161598.1"/>
    </source>
</evidence>
<accession>A0ABT3HP89</accession>
<protein>
    <submittedName>
        <fullName evidence="1">Mobilization protein</fullName>
    </submittedName>
</protein>